<keyword evidence="2" id="KW-0472">Membrane</keyword>
<dbReference type="Proteomes" id="UP001565200">
    <property type="component" value="Unassembled WGS sequence"/>
</dbReference>
<dbReference type="SUPFAM" id="SSF56954">
    <property type="entry name" value="Outer membrane efflux proteins (OEP)"/>
    <property type="match status" value="1"/>
</dbReference>
<dbReference type="EMBL" id="JBCLPP010000033">
    <property type="protein sequence ID" value="MEY8246117.1"/>
    <property type="molecule type" value="Genomic_DNA"/>
</dbReference>
<dbReference type="RefSeq" id="WP_121700073.1">
    <property type="nucleotide sequence ID" value="NZ_JBCLPP010000033.1"/>
</dbReference>
<feature type="coiled-coil region" evidence="3">
    <location>
        <begin position="385"/>
        <end position="412"/>
    </location>
</feature>
<dbReference type="PANTHER" id="PTHR30203:SF33">
    <property type="entry name" value="BLR4455 PROTEIN"/>
    <property type="match status" value="1"/>
</dbReference>
<evidence type="ECO:0000256" key="1">
    <source>
        <dbReference type="ARBA" id="ARBA00007613"/>
    </source>
</evidence>
<gene>
    <name evidence="4" type="ORF">AAK873_10890</name>
</gene>
<dbReference type="Gene3D" id="2.20.200.10">
    <property type="entry name" value="Outer membrane efflux proteins (OEP)"/>
    <property type="match status" value="1"/>
</dbReference>
<keyword evidence="2" id="KW-0449">Lipoprotein</keyword>
<sequence>MTLNNISRAAIIIVSVGALSSCHIYNKFSMPTDDALTSQYVEAVNSETNEAAFGNMKWQDVFTDPILAGLIDQALVNNTNLNNAKLNVDIAHAQLKGARLSYLPSLTLMPNASAASYDHSHMNWTYQIPLAVSWEIDIFGKLLNSNRRAKAALLQSEAYEQAVRSQIIAGVANCYYSISMLEKQLEISRQTAEYWSESVQVMKNLKLAGRVNESAVVQSTANYYSILASITDLEVALHEANNSMSLLMNVPPQTWEIPSGAEFNTPAIVREGVPMRELASRPDVRAAEQNVAMAYYATNQARAAFYPGLTISSNGGFTNLLGSVISNPGKWFIQLAGQLTAPIFARGQLISNLEATRAQQQQAMNNFQYALLSASAEVSEALMLYNKSDEKAKLLAQQVENLQKSVEITEELLSLNGSSTYLEVLTAQQSLLSAQIAQVTCLNAKARAGINLYQSLGGGR</sequence>
<comment type="subcellular location">
    <subcellularLocation>
        <location evidence="2">Cell membrane</location>
        <topology evidence="2">Lipid-anchor</topology>
    </subcellularLocation>
</comment>
<organism evidence="4 5">
    <name type="scientific">Heminiphilus faecis</name>
    <dbReference type="NCBI Taxonomy" id="2601703"/>
    <lineage>
        <taxon>Bacteria</taxon>
        <taxon>Pseudomonadati</taxon>
        <taxon>Bacteroidota</taxon>
        <taxon>Bacteroidia</taxon>
        <taxon>Bacteroidales</taxon>
        <taxon>Muribaculaceae</taxon>
        <taxon>Heminiphilus</taxon>
    </lineage>
</organism>
<keyword evidence="2" id="KW-1134">Transmembrane beta strand</keyword>
<accession>A0ABV4CYQ5</accession>
<dbReference type="InterPro" id="IPR003423">
    <property type="entry name" value="OMP_efflux"/>
</dbReference>
<evidence type="ECO:0000313" key="5">
    <source>
        <dbReference type="Proteomes" id="UP001565200"/>
    </source>
</evidence>
<dbReference type="Gene3D" id="1.20.1600.10">
    <property type="entry name" value="Outer membrane efflux proteins (OEP)"/>
    <property type="match status" value="1"/>
</dbReference>
<name>A0ABV4CYQ5_9BACT</name>
<dbReference type="Pfam" id="PF02321">
    <property type="entry name" value="OEP"/>
    <property type="match status" value="2"/>
</dbReference>
<protein>
    <submittedName>
        <fullName evidence="4">TolC family protein</fullName>
    </submittedName>
</protein>
<evidence type="ECO:0000256" key="3">
    <source>
        <dbReference type="SAM" id="Coils"/>
    </source>
</evidence>
<keyword evidence="2" id="KW-0812">Transmembrane</keyword>
<keyword evidence="3" id="KW-0175">Coiled coil</keyword>
<dbReference type="PANTHER" id="PTHR30203">
    <property type="entry name" value="OUTER MEMBRANE CATION EFFLUX PROTEIN"/>
    <property type="match status" value="1"/>
</dbReference>
<reference evidence="4 5" key="1">
    <citation type="submission" date="2024-03" db="EMBL/GenBank/DDBJ databases">
        <title>Mouse gut bacterial collection (mGBC) of GemPharmatech.</title>
        <authorList>
            <person name="He Y."/>
            <person name="Dong L."/>
            <person name="Wu D."/>
            <person name="Gao X."/>
            <person name="Lin Z."/>
        </authorList>
    </citation>
    <scope>NUCLEOTIDE SEQUENCE [LARGE SCALE GENOMIC DNA]</scope>
    <source>
        <strain evidence="4 5">54-13</strain>
    </source>
</reference>
<comment type="caution">
    <text evidence="4">The sequence shown here is derived from an EMBL/GenBank/DDBJ whole genome shotgun (WGS) entry which is preliminary data.</text>
</comment>
<proteinExistence type="inferred from homology"/>
<evidence type="ECO:0000313" key="4">
    <source>
        <dbReference type="EMBL" id="MEY8246117.1"/>
    </source>
</evidence>
<dbReference type="NCBIfam" id="TIGR01845">
    <property type="entry name" value="outer_NodT"/>
    <property type="match status" value="1"/>
</dbReference>
<dbReference type="InterPro" id="IPR010131">
    <property type="entry name" value="MdtP/NodT-like"/>
</dbReference>
<comment type="similarity">
    <text evidence="1 2">Belongs to the outer membrane factor (OMF) (TC 1.B.17) family.</text>
</comment>
<evidence type="ECO:0000256" key="2">
    <source>
        <dbReference type="RuleBase" id="RU362097"/>
    </source>
</evidence>
<keyword evidence="5" id="KW-1185">Reference proteome</keyword>
<keyword evidence="2" id="KW-0564">Palmitate</keyword>